<evidence type="ECO:0000256" key="1">
    <source>
        <dbReference type="ARBA" id="ARBA00004651"/>
    </source>
</evidence>
<evidence type="ECO:0000256" key="6">
    <source>
        <dbReference type="SAM" id="MobiDB-lite"/>
    </source>
</evidence>
<feature type="transmembrane region" description="Helical" evidence="7">
    <location>
        <begin position="144"/>
        <end position="165"/>
    </location>
</feature>
<keyword evidence="5 7" id="KW-0472">Membrane</keyword>
<dbReference type="PANTHER" id="PTHR30213:SF1">
    <property type="entry name" value="INNER MEMBRANE PROTEIN YHJD"/>
    <property type="match status" value="1"/>
</dbReference>
<name>A0ABP5BX68_9ACTN</name>
<accession>A0ABP5BX68</accession>
<evidence type="ECO:0008006" key="10">
    <source>
        <dbReference type="Google" id="ProtNLM"/>
    </source>
</evidence>
<feature type="transmembrane region" description="Helical" evidence="7">
    <location>
        <begin position="248"/>
        <end position="274"/>
    </location>
</feature>
<dbReference type="PANTHER" id="PTHR30213">
    <property type="entry name" value="INNER MEMBRANE PROTEIN YHJD"/>
    <property type="match status" value="1"/>
</dbReference>
<reference evidence="9" key="1">
    <citation type="journal article" date="2019" name="Int. J. Syst. Evol. Microbiol.">
        <title>The Global Catalogue of Microorganisms (GCM) 10K type strain sequencing project: providing services to taxonomists for standard genome sequencing and annotation.</title>
        <authorList>
            <consortium name="The Broad Institute Genomics Platform"/>
            <consortium name="The Broad Institute Genome Sequencing Center for Infectious Disease"/>
            <person name="Wu L."/>
            <person name="Ma J."/>
        </authorList>
    </citation>
    <scope>NUCLEOTIDE SEQUENCE [LARGE SCALE GENOMIC DNA]</scope>
    <source>
        <strain evidence="9">JCM 15309</strain>
    </source>
</reference>
<sequence>MSVVAAVDQAQRRFPPAAFPLGVIYKFFDDQGNYLAAIVTYYAFIAIFPLMLLGSSILGFFLDGNPKLQAELLNSAFSQFPIIGDQLGRPGSIQGSTGGVIIGSIAALYGAMGLGQAIQNTLNTAWSVPRNSRPNPFLLRLRSLLLLATAGVAVLALSVVSTLGANTQIFGPRIDTTLRWLITIVTVLLIGTVLTLLFRLATARDHPLRSAAPGAFALAIMWQFLQWIGTVYVTNVINEASGMNKTFALVLGLIAFIYVAAVMGVLGIEVNVVLVRRLWPRALLTPFTDSVDLTDADRRAYASYALMNRHKGFETVAVTFDGRDGDTHEIVMDPSWARKSRRVRRRPEVESLGPHEISHPHDHL</sequence>
<evidence type="ECO:0000313" key="8">
    <source>
        <dbReference type="EMBL" id="GAA1952710.1"/>
    </source>
</evidence>
<organism evidence="8 9">
    <name type="scientific">Nocardioides panacihumi</name>
    <dbReference type="NCBI Taxonomy" id="400774"/>
    <lineage>
        <taxon>Bacteria</taxon>
        <taxon>Bacillati</taxon>
        <taxon>Actinomycetota</taxon>
        <taxon>Actinomycetes</taxon>
        <taxon>Propionibacteriales</taxon>
        <taxon>Nocardioidaceae</taxon>
        <taxon>Nocardioides</taxon>
    </lineage>
</organism>
<protein>
    <recommendedName>
        <fullName evidence="10">YihY/virulence factor BrkB family protein</fullName>
    </recommendedName>
</protein>
<evidence type="ECO:0000256" key="4">
    <source>
        <dbReference type="ARBA" id="ARBA00022989"/>
    </source>
</evidence>
<evidence type="ECO:0000313" key="9">
    <source>
        <dbReference type="Proteomes" id="UP001500571"/>
    </source>
</evidence>
<feature type="transmembrane region" description="Helical" evidence="7">
    <location>
        <begin position="34"/>
        <end position="62"/>
    </location>
</feature>
<keyword evidence="4 7" id="KW-1133">Transmembrane helix</keyword>
<dbReference type="EMBL" id="BAAAPB010000001">
    <property type="protein sequence ID" value="GAA1952710.1"/>
    <property type="molecule type" value="Genomic_DNA"/>
</dbReference>
<keyword evidence="3 7" id="KW-0812">Transmembrane</keyword>
<feature type="region of interest" description="Disordered" evidence="6">
    <location>
        <begin position="342"/>
        <end position="364"/>
    </location>
</feature>
<gene>
    <name evidence="8" type="ORF">GCM10009798_09920</name>
</gene>
<comment type="subcellular location">
    <subcellularLocation>
        <location evidence="1">Cell membrane</location>
        <topology evidence="1">Multi-pass membrane protein</topology>
    </subcellularLocation>
</comment>
<comment type="caution">
    <text evidence="8">The sequence shown here is derived from an EMBL/GenBank/DDBJ whole genome shotgun (WGS) entry which is preliminary data.</text>
</comment>
<evidence type="ECO:0000256" key="7">
    <source>
        <dbReference type="SAM" id="Phobius"/>
    </source>
</evidence>
<feature type="transmembrane region" description="Helical" evidence="7">
    <location>
        <begin position="210"/>
        <end position="228"/>
    </location>
</feature>
<dbReference type="Pfam" id="PF03631">
    <property type="entry name" value="Virul_fac_BrkB"/>
    <property type="match status" value="1"/>
</dbReference>
<keyword evidence="9" id="KW-1185">Reference proteome</keyword>
<evidence type="ECO:0000256" key="3">
    <source>
        <dbReference type="ARBA" id="ARBA00022692"/>
    </source>
</evidence>
<proteinExistence type="predicted"/>
<dbReference type="RefSeq" id="WP_344043010.1">
    <property type="nucleotide sequence ID" value="NZ_BAAAPB010000001.1"/>
</dbReference>
<keyword evidence="2" id="KW-1003">Cell membrane</keyword>
<feature type="transmembrane region" description="Helical" evidence="7">
    <location>
        <begin position="177"/>
        <end position="198"/>
    </location>
</feature>
<evidence type="ECO:0000256" key="2">
    <source>
        <dbReference type="ARBA" id="ARBA00022475"/>
    </source>
</evidence>
<evidence type="ECO:0000256" key="5">
    <source>
        <dbReference type="ARBA" id="ARBA00023136"/>
    </source>
</evidence>
<dbReference type="InterPro" id="IPR017039">
    <property type="entry name" value="Virul_fac_BrkB"/>
</dbReference>
<dbReference type="Proteomes" id="UP001500571">
    <property type="component" value="Unassembled WGS sequence"/>
</dbReference>